<accession>A0AB37H3S9</accession>
<evidence type="ECO:0000313" key="1">
    <source>
        <dbReference type="EMBL" id="QQX23684.1"/>
    </source>
</evidence>
<dbReference type="AlphaFoldDB" id="A0AB37H3S9"/>
<name>A0AB37H3S9_9BACI</name>
<dbReference type="EMBL" id="CP066701">
    <property type="protein sequence ID" value="QQX23684.1"/>
    <property type="molecule type" value="Genomic_DNA"/>
</dbReference>
<dbReference type="RefSeq" id="WP_202299640.1">
    <property type="nucleotide sequence ID" value="NZ_CP066701.1"/>
</dbReference>
<proteinExistence type="predicted"/>
<evidence type="ECO:0000313" key="2">
    <source>
        <dbReference type="Proteomes" id="UP000595512"/>
    </source>
</evidence>
<gene>
    <name evidence="1" type="ORF">JGZ69_12285</name>
</gene>
<protein>
    <submittedName>
        <fullName evidence="1">Uncharacterized protein</fullName>
    </submittedName>
</protein>
<reference evidence="1 2" key="1">
    <citation type="submission" date="2020-12" db="EMBL/GenBank/DDBJ databases">
        <title>Taxonomic evaluation of the Bacillus sporothermodurans group of bacteria based on whole genome sequences.</title>
        <authorList>
            <person name="Fiedler G."/>
            <person name="Herbstmann A.-D."/>
            <person name="Doll E."/>
            <person name="Wenning M."/>
            <person name="Brinks E."/>
            <person name="Kabisch J."/>
            <person name="Breitenwieser F."/>
            <person name="Lappann M."/>
            <person name="Boehnlein C."/>
            <person name="Franz C."/>
        </authorList>
    </citation>
    <scope>NUCLEOTIDE SEQUENCE [LARGE SCALE GENOMIC DNA]</scope>
    <source>
        <strain evidence="1 2">DSM 10599</strain>
    </source>
</reference>
<dbReference type="Proteomes" id="UP000595512">
    <property type="component" value="Chromosome"/>
</dbReference>
<sequence length="78" mass="9362">MIEIIESNKKFIHFHIKNTDQFYNIEVGKEILNEPKILFDFEIRDQLLFEQKIDDNHSVYIRINPRILDSISLNLTLS</sequence>
<dbReference type="KEGG" id="hspo:JGZ69_12285"/>
<organism evidence="1 2">
    <name type="scientific">Heyndrickxia sporothermodurans</name>
    <dbReference type="NCBI Taxonomy" id="46224"/>
    <lineage>
        <taxon>Bacteria</taxon>
        <taxon>Bacillati</taxon>
        <taxon>Bacillota</taxon>
        <taxon>Bacilli</taxon>
        <taxon>Bacillales</taxon>
        <taxon>Bacillaceae</taxon>
        <taxon>Heyndrickxia</taxon>
    </lineage>
</organism>